<evidence type="ECO:0000256" key="1">
    <source>
        <dbReference type="SAM" id="Coils"/>
    </source>
</evidence>
<evidence type="ECO:0000313" key="3">
    <source>
        <dbReference type="EMBL" id="EDO9682721.1"/>
    </source>
</evidence>
<feature type="chain" id="PRO_5026231670" description="Lipoprotein" evidence="2">
    <location>
        <begin position="18"/>
        <end position="96"/>
    </location>
</feature>
<name>A0A6F9JAP6_CAMFE</name>
<organism evidence="3">
    <name type="scientific">Campylobacter fetus</name>
    <dbReference type="NCBI Taxonomy" id="196"/>
    <lineage>
        <taxon>Bacteria</taxon>
        <taxon>Pseudomonadati</taxon>
        <taxon>Campylobacterota</taxon>
        <taxon>Epsilonproteobacteria</taxon>
        <taxon>Campylobacterales</taxon>
        <taxon>Campylobacteraceae</taxon>
        <taxon>Campylobacter</taxon>
    </lineage>
</organism>
<dbReference type="AlphaFoldDB" id="A0A6F9JAP6"/>
<sequence>MKKIVFIFLAMVGSLYACVCAGDIISGFTSSKTHIVTTINQATTEIESGLIPALEKNIEDIKKQNEELKKLLVAYMQNAEQKREISFLLESITKIQ</sequence>
<keyword evidence="2" id="KW-0732">Signal</keyword>
<evidence type="ECO:0000256" key="2">
    <source>
        <dbReference type="SAM" id="SignalP"/>
    </source>
</evidence>
<dbReference type="PROSITE" id="PS51257">
    <property type="entry name" value="PROKAR_LIPOPROTEIN"/>
    <property type="match status" value="1"/>
</dbReference>
<dbReference type="EMBL" id="AANITE010000012">
    <property type="protein sequence ID" value="EDO9682721.1"/>
    <property type="molecule type" value="Genomic_DNA"/>
</dbReference>
<comment type="caution">
    <text evidence="3">The sequence shown here is derived from an EMBL/GenBank/DDBJ whole genome shotgun (WGS) entry which is preliminary data.</text>
</comment>
<reference evidence="3" key="1">
    <citation type="submission" date="2019-12" db="EMBL/GenBank/DDBJ databases">
        <authorList>
            <consortium name="PulseNet: The National Subtyping Network for Foodborne Disease Surveillance"/>
            <person name="Tarr C.L."/>
            <person name="Trees E."/>
            <person name="Katz L.S."/>
            <person name="Carleton-Romer H.A."/>
            <person name="Stroika S."/>
            <person name="Kucerova Z."/>
            <person name="Roache K.F."/>
            <person name="Sabol A.L."/>
            <person name="Besser J."/>
            <person name="Gerner-Smidt P."/>
        </authorList>
    </citation>
    <scope>NUCLEOTIDE SEQUENCE</scope>
    <source>
        <strain evidence="3">PNUSAC014016</strain>
    </source>
</reference>
<keyword evidence="1" id="KW-0175">Coiled coil</keyword>
<accession>A0A6F9JAP6</accession>
<protein>
    <recommendedName>
        <fullName evidence="4">Lipoprotein</fullName>
    </recommendedName>
</protein>
<gene>
    <name evidence="3" type="ORF">GPS25_08525</name>
</gene>
<evidence type="ECO:0008006" key="4">
    <source>
        <dbReference type="Google" id="ProtNLM"/>
    </source>
</evidence>
<feature type="signal peptide" evidence="2">
    <location>
        <begin position="1"/>
        <end position="17"/>
    </location>
</feature>
<proteinExistence type="predicted"/>
<feature type="coiled-coil region" evidence="1">
    <location>
        <begin position="51"/>
        <end position="85"/>
    </location>
</feature>